<dbReference type="STRING" id="260084.SAMN02927928_0606"/>
<evidence type="ECO:0000256" key="2">
    <source>
        <dbReference type="SAM" id="SignalP"/>
    </source>
</evidence>
<dbReference type="RefSeq" id="WP_170828161.1">
    <property type="nucleotide sequence ID" value="NZ_CBCRYE010000001.1"/>
</dbReference>
<evidence type="ECO:0000313" key="3">
    <source>
        <dbReference type="EMBL" id="SCW34927.1"/>
    </source>
</evidence>
<evidence type="ECO:0000313" key="4">
    <source>
        <dbReference type="Proteomes" id="UP000199150"/>
    </source>
</evidence>
<organism evidence="3 4">
    <name type="scientific">Asticcacaulis taihuensis</name>
    <dbReference type="NCBI Taxonomy" id="260084"/>
    <lineage>
        <taxon>Bacteria</taxon>
        <taxon>Pseudomonadati</taxon>
        <taxon>Pseudomonadota</taxon>
        <taxon>Alphaproteobacteria</taxon>
        <taxon>Caulobacterales</taxon>
        <taxon>Caulobacteraceae</taxon>
        <taxon>Asticcacaulis</taxon>
    </lineage>
</organism>
<name>A0A1G4PRN8_9CAUL</name>
<accession>A0A1G4PRN8</accession>
<gene>
    <name evidence="3" type="ORF">SAMN02927928_0606</name>
</gene>
<keyword evidence="4" id="KW-1185">Reference proteome</keyword>
<sequence>MIAHQTPVRLLILALTSMVLLSACNQEPGDSAPSEVPASAPMDSSASS</sequence>
<dbReference type="AlphaFoldDB" id="A0A1G4PRN8"/>
<feature type="chain" id="PRO_5011740608" evidence="2">
    <location>
        <begin position="26"/>
        <end position="48"/>
    </location>
</feature>
<proteinExistence type="predicted"/>
<feature type="compositionally biased region" description="Low complexity" evidence="1">
    <location>
        <begin position="37"/>
        <end position="48"/>
    </location>
</feature>
<feature type="region of interest" description="Disordered" evidence="1">
    <location>
        <begin position="26"/>
        <end position="48"/>
    </location>
</feature>
<keyword evidence="2" id="KW-0732">Signal</keyword>
<feature type="signal peptide" evidence="2">
    <location>
        <begin position="1"/>
        <end position="25"/>
    </location>
</feature>
<protein>
    <submittedName>
        <fullName evidence="3">Uncharacterized protein</fullName>
    </submittedName>
</protein>
<evidence type="ECO:0000256" key="1">
    <source>
        <dbReference type="SAM" id="MobiDB-lite"/>
    </source>
</evidence>
<dbReference type="EMBL" id="FMTS01000001">
    <property type="protein sequence ID" value="SCW34927.1"/>
    <property type="molecule type" value="Genomic_DNA"/>
</dbReference>
<dbReference type="Proteomes" id="UP000199150">
    <property type="component" value="Unassembled WGS sequence"/>
</dbReference>
<reference evidence="4" key="1">
    <citation type="submission" date="2016-10" db="EMBL/GenBank/DDBJ databases">
        <authorList>
            <person name="Varghese N."/>
            <person name="Submissions S."/>
        </authorList>
    </citation>
    <scope>NUCLEOTIDE SEQUENCE [LARGE SCALE GENOMIC DNA]</scope>
    <source>
        <strain evidence="4">CGMCC 1.3431</strain>
    </source>
</reference>